<name>A0AAP8MYL0_9VIBR</name>
<accession>A0AAP8MYL0</accession>
<dbReference type="InterPro" id="IPR051470">
    <property type="entry name" value="Thiol:disulfide_interchange"/>
</dbReference>
<dbReference type="SUPFAM" id="SSF52833">
    <property type="entry name" value="Thioredoxin-like"/>
    <property type="match status" value="1"/>
</dbReference>
<dbReference type="EMBL" id="MDBO01000036">
    <property type="protein sequence ID" value="PMP14001.1"/>
    <property type="molecule type" value="Genomic_DNA"/>
</dbReference>
<dbReference type="PANTHER" id="PTHR35272">
    <property type="entry name" value="THIOL:DISULFIDE INTERCHANGE PROTEIN DSBC-RELATED"/>
    <property type="match status" value="1"/>
</dbReference>
<dbReference type="RefSeq" id="WP_102477390.1">
    <property type="nucleotide sequence ID" value="NZ_MDBO01000036.1"/>
</dbReference>
<dbReference type="InterPro" id="IPR036249">
    <property type="entry name" value="Thioredoxin-like_sf"/>
</dbReference>
<proteinExistence type="predicted"/>
<comment type="caution">
    <text evidence="2">The sequence shown here is derived from an EMBL/GenBank/DDBJ whole genome shotgun (WGS) entry which is preliminary data.</text>
</comment>
<sequence>MKLNKINLGIAVALVGLTASNVYLFNKLNNVESKFASKESVAAIADSVVSLEQQQGSVTLAAREFNEQLMANPETIVKSLAKFRFEQEQLKKQEQNATMQSLTGALYNDIADPVMGNPNGKHVIVEFVDYNCGYCKRLSPVLEEFVAKNPEGKVIVKEYPIFQNQPTSAYAAIMGTALFYTDASKYGEFHNALMGARQLSKEFIDSTIVGLGVDLNAVNANADKAREQVAKTRTLGAQLEVTGTPTMFINGEKMHGGYSADQLIAMFN</sequence>
<evidence type="ECO:0000259" key="1">
    <source>
        <dbReference type="PROSITE" id="PS51352"/>
    </source>
</evidence>
<evidence type="ECO:0000313" key="2">
    <source>
        <dbReference type="EMBL" id="PMP14001.1"/>
    </source>
</evidence>
<dbReference type="GO" id="GO:0016491">
    <property type="term" value="F:oxidoreductase activity"/>
    <property type="evidence" value="ECO:0007669"/>
    <property type="project" value="InterPro"/>
</dbReference>
<dbReference type="PROSITE" id="PS51352">
    <property type="entry name" value="THIOREDOXIN_2"/>
    <property type="match status" value="1"/>
</dbReference>
<dbReference type="Pfam" id="PF01323">
    <property type="entry name" value="DSBA"/>
    <property type="match status" value="1"/>
</dbReference>
<evidence type="ECO:0000313" key="3">
    <source>
        <dbReference type="Proteomes" id="UP000235611"/>
    </source>
</evidence>
<dbReference type="AlphaFoldDB" id="A0AAP8MYL0"/>
<dbReference type="InterPro" id="IPR001853">
    <property type="entry name" value="DSBA-like_thioredoxin_dom"/>
</dbReference>
<gene>
    <name evidence="2" type="ORF">BCS93_04215</name>
</gene>
<dbReference type="CDD" id="cd03023">
    <property type="entry name" value="DsbA_Com1_like"/>
    <property type="match status" value="1"/>
</dbReference>
<organism evidence="2 3">
    <name type="scientific">Vibrio breoganii</name>
    <dbReference type="NCBI Taxonomy" id="553239"/>
    <lineage>
        <taxon>Bacteria</taxon>
        <taxon>Pseudomonadati</taxon>
        <taxon>Pseudomonadota</taxon>
        <taxon>Gammaproteobacteria</taxon>
        <taxon>Vibrionales</taxon>
        <taxon>Vibrionaceae</taxon>
        <taxon>Vibrio</taxon>
    </lineage>
</organism>
<dbReference type="InterPro" id="IPR013766">
    <property type="entry name" value="Thioredoxin_domain"/>
</dbReference>
<protein>
    <recommendedName>
        <fullName evidence="1">Thioredoxin domain-containing protein</fullName>
    </recommendedName>
</protein>
<reference evidence="3" key="1">
    <citation type="submission" date="2016-07" db="EMBL/GenBank/DDBJ databases">
        <title>Nontailed viruses are major unrecognized killers of bacteria in the ocean.</title>
        <authorList>
            <person name="Kauffman K."/>
            <person name="Hussain F."/>
            <person name="Yang J."/>
            <person name="Arevalo P."/>
            <person name="Brown J."/>
            <person name="Cutler M."/>
            <person name="Kelly L."/>
            <person name="Polz M.F."/>
        </authorList>
    </citation>
    <scope>NUCLEOTIDE SEQUENCE [LARGE SCALE GENOMIC DNA]</scope>
    <source>
        <strain evidence="3">10N.222.49.A5</strain>
    </source>
</reference>
<dbReference type="PANTHER" id="PTHR35272:SF3">
    <property type="entry name" value="THIOL:DISULFIDE INTERCHANGE PROTEIN DSBC"/>
    <property type="match status" value="1"/>
</dbReference>
<feature type="domain" description="Thioredoxin" evidence="1">
    <location>
        <begin position="88"/>
        <end position="268"/>
    </location>
</feature>
<dbReference type="Gene3D" id="3.40.30.10">
    <property type="entry name" value="Glutaredoxin"/>
    <property type="match status" value="1"/>
</dbReference>
<dbReference type="Proteomes" id="UP000235611">
    <property type="component" value="Unassembled WGS sequence"/>
</dbReference>